<protein>
    <submittedName>
        <fullName evidence="1">Uncharacterized protein</fullName>
    </submittedName>
</protein>
<evidence type="ECO:0000313" key="1">
    <source>
        <dbReference type="EMBL" id="KIM54760.1"/>
    </source>
</evidence>
<name>A0A0C3D1Q8_9AGAM</name>
<dbReference type="Proteomes" id="UP000053989">
    <property type="component" value="Unassembled WGS sequence"/>
</dbReference>
<evidence type="ECO:0000313" key="2">
    <source>
        <dbReference type="Proteomes" id="UP000053989"/>
    </source>
</evidence>
<organism evidence="1 2">
    <name type="scientific">Scleroderma citrinum Foug A</name>
    <dbReference type="NCBI Taxonomy" id="1036808"/>
    <lineage>
        <taxon>Eukaryota</taxon>
        <taxon>Fungi</taxon>
        <taxon>Dikarya</taxon>
        <taxon>Basidiomycota</taxon>
        <taxon>Agaricomycotina</taxon>
        <taxon>Agaricomycetes</taxon>
        <taxon>Agaricomycetidae</taxon>
        <taxon>Boletales</taxon>
        <taxon>Sclerodermatineae</taxon>
        <taxon>Sclerodermataceae</taxon>
        <taxon>Scleroderma</taxon>
    </lineage>
</organism>
<keyword evidence="2" id="KW-1185">Reference proteome</keyword>
<dbReference type="AlphaFoldDB" id="A0A0C3D1Q8"/>
<sequence>MGKPLRQGAFIPTSHRRAICYSRGERLTGDNSLIASGPEARASESLPPTFVQLKRSLRLVHFIAFSLQPPLLVIGYTQTSGANDSSYLPTTGTGQPNPLTRQLDLATFWNS</sequence>
<dbReference type="InParanoid" id="A0A0C3D1Q8"/>
<proteinExistence type="predicted"/>
<reference evidence="2" key="2">
    <citation type="submission" date="2015-01" db="EMBL/GenBank/DDBJ databases">
        <title>Evolutionary Origins and Diversification of the Mycorrhizal Mutualists.</title>
        <authorList>
            <consortium name="DOE Joint Genome Institute"/>
            <consortium name="Mycorrhizal Genomics Consortium"/>
            <person name="Kohler A."/>
            <person name="Kuo A."/>
            <person name="Nagy L.G."/>
            <person name="Floudas D."/>
            <person name="Copeland A."/>
            <person name="Barry K.W."/>
            <person name="Cichocki N."/>
            <person name="Veneault-Fourrey C."/>
            <person name="LaButti K."/>
            <person name="Lindquist E.A."/>
            <person name="Lipzen A."/>
            <person name="Lundell T."/>
            <person name="Morin E."/>
            <person name="Murat C."/>
            <person name="Riley R."/>
            <person name="Ohm R."/>
            <person name="Sun H."/>
            <person name="Tunlid A."/>
            <person name="Henrissat B."/>
            <person name="Grigoriev I.V."/>
            <person name="Hibbett D.S."/>
            <person name="Martin F."/>
        </authorList>
    </citation>
    <scope>NUCLEOTIDE SEQUENCE [LARGE SCALE GENOMIC DNA]</scope>
    <source>
        <strain evidence="2">Foug A</strain>
    </source>
</reference>
<gene>
    <name evidence="1" type="ORF">SCLCIDRAFT_346860</name>
</gene>
<dbReference type="EMBL" id="KN822148">
    <property type="protein sequence ID" value="KIM54760.1"/>
    <property type="molecule type" value="Genomic_DNA"/>
</dbReference>
<dbReference type="HOGENOM" id="CLU_2159887_0_0_1"/>
<accession>A0A0C3D1Q8</accession>
<reference evidence="1 2" key="1">
    <citation type="submission" date="2014-04" db="EMBL/GenBank/DDBJ databases">
        <authorList>
            <consortium name="DOE Joint Genome Institute"/>
            <person name="Kuo A."/>
            <person name="Kohler A."/>
            <person name="Nagy L.G."/>
            <person name="Floudas D."/>
            <person name="Copeland A."/>
            <person name="Barry K.W."/>
            <person name="Cichocki N."/>
            <person name="Veneault-Fourrey C."/>
            <person name="LaButti K."/>
            <person name="Lindquist E.A."/>
            <person name="Lipzen A."/>
            <person name="Lundell T."/>
            <person name="Morin E."/>
            <person name="Murat C."/>
            <person name="Sun H."/>
            <person name="Tunlid A."/>
            <person name="Henrissat B."/>
            <person name="Grigoriev I.V."/>
            <person name="Hibbett D.S."/>
            <person name="Martin F."/>
            <person name="Nordberg H.P."/>
            <person name="Cantor M.N."/>
            <person name="Hua S.X."/>
        </authorList>
    </citation>
    <scope>NUCLEOTIDE SEQUENCE [LARGE SCALE GENOMIC DNA]</scope>
    <source>
        <strain evidence="1 2">Foug A</strain>
    </source>
</reference>